<evidence type="ECO:0000313" key="3">
    <source>
        <dbReference type="Proteomes" id="UP000650511"/>
    </source>
</evidence>
<evidence type="ECO:0000313" key="2">
    <source>
        <dbReference type="EMBL" id="GGI07235.1"/>
    </source>
</evidence>
<dbReference type="EMBL" id="BMHA01000008">
    <property type="protein sequence ID" value="GGI07235.1"/>
    <property type="molecule type" value="Genomic_DNA"/>
</dbReference>
<reference evidence="2" key="1">
    <citation type="journal article" date="2014" name="Int. J. Syst. Evol. Microbiol.">
        <title>Complete genome sequence of Corynebacterium casei LMG S-19264T (=DSM 44701T), isolated from a smear-ripened cheese.</title>
        <authorList>
            <consortium name="US DOE Joint Genome Institute (JGI-PGF)"/>
            <person name="Walter F."/>
            <person name="Albersmeier A."/>
            <person name="Kalinowski J."/>
            <person name="Ruckert C."/>
        </authorList>
    </citation>
    <scope>NUCLEOTIDE SEQUENCE</scope>
    <source>
        <strain evidence="2">CGMCC 1.14988</strain>
    </source>
</reference>
<reference evidence="2" key="2">
    <citation type="submission" date="2020-09" db="EMBL/GenBank/DDBJ databases">
        <authorList>
            <person name="Sun Q."/>
            <person name="Zhou Y."/>
        </authorList>
    </citation>
    <scope>NUCLEOTIDE SEQUENCE</scope>
    <source>
        <strain evidence="2">CGMCC 1.14988</strain>
    </source>
</reference>
<dbReference type="InterPro" id="IPR006016">
    <property type="entry name" value="UspA"/>
</dbReference>
<dbReference type="SUPFAM" id="SSF52402">
    <property type="entry name" value="Adenine nucleotide alpha hydrolases-like"/>
    <property type="match status" value="1"/>
</dbReference>
<feature type="domain" description="UspA" evidence="1">
    <location>
        <begin position="6"/>
        <end position="130"/>
    </location>
</feature>
<dbReference type="OrthoDB" id="5243755at2"/>
<evidence type="ECO:0000259" key="1">
    <source>
        <dbReference type="Pfam" id="PF00582"/>
    </source>
</evidence>
<dbReference type="InterPro" id="IPR014729">
    <property type="entry name" value="Rossmann-like_a/b/a_fold"/>
</dbReference>
<dbReference type="RefSeq" id="WP_130649969.1">
    <property type="nucleotide sequence ID" value="NZ_BMHA01000008.1"/>
</dbReference>
<dbReference type="AlphaFoldDB" id="A0A8J3EV29"/>
<sequence length="370" mass="38144">MPAPARSILVPIANPASVRPLLALAAALATDGETLVPLVVVRPSASSGERAEALASVAEAEEVGAELAHRVAGRVLEADDVAEGVLSAVAADATALVLMGWRGQSSTTNVFGRLLDTIVGRCAAPLAVVRLGVVPFRRVLLPVSADHLLPGGDRGLDLAARLAARLDATTPQPATVLRTGARAVQLPPELERLGDRIHHDPRRTDQAVGAFARAEDVIVAPVAPTVSGLRAATTHLAWAAPEATLLVAIDAGPTREEGLAEAVDAAGVPAPVPSGPHDLRAVRIVVTARLPGDGVRPDDLGRVLRAAGATDQVMAWWPAGDPHPHVRATVTVEAPNVNAAIACVMEAVHDAPAFRGAEISYDVEPVVERG</sequence>
<dbReference type="Pfam" id="PF00582">
    <property type="entry name" value="Usp"/>
    <property type="match status" value="1"/>
</dbReference>
<keyword evidence="3" id="KW-1185">Reference proteome</keyword>
<gene>
    <name evidence="2" type="ORF">GCM10011354_23070</name>
</gene>
<organism evidence="2 3">
    <name type="scientific">Egicoccus halophilus</name>
    <dbReference type="NCBI Taxonomy" id="1670830"/>
    <lineage>
        <taxon>Bacteria</taxon>
        <taxon>Bacillati</taxon>
        <taxon>Actinomycetota</taxon>
        <taxon>Nitriliruptoria</taxon>
        <taxon>Egicoccales</taxon>
        <taxon>Egicoccaceae</taxon>
        <taxon>Egicoccus</taxon>
    </lineage>
</organism>
<name>A0A8J3EV29_9ACTN</name>
<protein>
    <recommendedName>
        <fullName evidence="1">UspA domain-containing protein</fullName>
    </recommendedName>
</protein>
<comment type="caution">
    <text evidence="2">The sequence shown here is derived from an EMBL/GenBank/DDBJ whole genome shotgun (WGS) entry which is preliminary data.</text>
</comment>
<proteinExistence type="predicted"/>
<dbReference type="Gene3D" id="3.40.50.620">
    <property type="entry name" value="HUPs"/>
    <property type="match status" value="1"/>
</dbReference>
<accession>A0A8J3EV29</accession>
<dbReference type="Proteomes" id="UP000650511">
    <property type="component" value="Unassembled WGS sequence"/>
</dbReference>